<dbReference type="EC" id="2.6.1.1" evidence="7"/>
<dbReference type="GO" id="GO:0004069">
    <property type="term" value="F:L-aspartate:2-oxoglutarate aminotransferase activity"/>
    <property type="evidence" value="ECO:0007669"/>
    <property type="project" value="UniProtKB-EC"/>
</dbReference>
<dbReference type="PANTHER" id="PTHR11879:SF38">
    <property type="entry name" value="ASPARTATE AMINOTRANSFERASE"/>
    <property type="match status" value="1"/>
</dbReference>
<sequence>MSIFSDVPLAPPVAVFKLTADFREDSNPQKVNLGVGAYRTDDCQPWVLPVVKKVERMIVEDGSLNHEYLPILGLPEFRSASAKVALGEDSPAIKDNRVGGVQALGGTGALRIGAEFLRRWYNGVNNTATPVYVSAPTWEKQFENHFFPCQQKAPEHSIFLLHACWKKIAEIMKRRNLFAFFDSAYQGFASGNLEKDAWAIRYFVSEGFELFIAQSYSKNFGLYNERVGNLTVVAQDSENLSRTLSQMEKIVRTTWSNPPSQGARIVSKTLNCPELFAEWKGNVKTMADRVLLMRDQLKSKLQDLGTPGTWDHITQQIGMFSFTGLNPKQVEYMIKEKHVYLMASGRINMCGLTTKNIDYVAQSIHDAVTKVQ</sequence>
<evidence type="ECO:0000256" key="1">
    <source>
        <dbReference type="ARBA" id="ARBA00001933"/>
    </source>
</evidence>
<dbReference type="InterPro" id="IPR015421">
    <property type="entry name" value="PyrdxlP-dep_Trfase_major"/>
</dbReference>
<keyword evidence="4 7" id="KW-0032">Aminotransferase</keyword>
<dbReference type="GO" id="GO:0006532">
    <property type="term" value="P:aspartate biosynthetic process"/>
    <property type="evidence" value="ECO:0007669"/>
    <property type="project" value="TreeGrafter"/>
</dbReference>
<reference evidence="9" key="2">
    <citation type="submission" date="2025-09" db="UniProtKB">
        <authorList>
            <consortium name="Ensembl"/>
        </authorList>
    </citation>
    <scope>IDENTIFICATION</scope>
</reference>
<reference evidence="9" key="1">
    <citation type="submission" date="2025-08" db="UniProtKB">
        <authorList>
            <consortium name="Ensembl"/>
        </authorList>
    </citation>
    <scope>IDENTIFICATION</scope>
</reference>
<evidence type="ECO:0000256" key="6">
    <source>
        <dbReference type="ARBA" id="ARBA00022898"/>
    </source>
</evidence>
<dbReference type="PROSITE" id="PS00105">
    <property type="entry name" value="AA_TRANSFER_CLASS_1"/>
    <property type="match status" value="1"/>
</dbReference>
<dbReference type="Proteomes" id="UP000694568">
    <property type="component" value="Unplaced"/>
</dbReference>
<feature type="domain" description="Aminotransferase class I/classII large" evidence="8">
    <location>
        <begin position="29"/>
        <end position="139"/>
    </location>
</feature>
<evidence type="ECO:0000256" key="3">
    <source>
        <dbReference type="ARBA" id="ARBA00011738"/>
    </source>
</evidence>
<comment type="miscellaneous">
    <text evidence="7">In eukaryotes there are cytoplasmic, mitochondrial and chloroplastic isozymes.</text>
</comment>
<dbReference type="CDD" id="cd00609">
    <property type="entry name" value="AAT_like"/>
    <property type="match status" value="1"/>
</dbReference>
<dbReference type="GeneTree" id="ENSGT00950000183082"/>
<evidence type="ECO:0000256" key="2">
    <source>
        <dbReference type="ARBA" id="ARBA00007441"/>
    </source>
</evidence>
<comment type="subunit">
    <text evidence="3 7">Homodimer.</text>
</comment>
<dbReference type="Gene3D" id="3.90.1150.10">
    <property type="entry name" value="Aspartate Aminotransferase, domain 1"/>
    <property type="match status" value="2"/>
</dbReference>
<feature type="domain" description="Aminotransferase class I/classII large" evidence="8">
    <location>
        <begin position="164"/>
        <end position="364"/>
    </location>
</feature>
<dbReference type="PRINTS" id="PR00799">
    <property type="entry name" value="TRANSAMINASE"/>
</dbReference>
<accession>A0A8C9ZI44</accession>
<gene>
    <name evidence="9" type="primary">LOC116049894</name>
</gene>
<comment type="cofactor">
    <cofactor evidence="1">
        <name>pyridoxal 5'-phosphate</name>
        <dbReference type="ChEBI" id="CHEBI:597326"/>
    </cofactor>
</comment>
<dbReference type="AlphaFoldDB" id="A0A8C9ZI44"/>
<organism evidence="9 10">
    <name type="scientific">Sander lucioperca</name>
    <name type="common">Pike-perch</name>
    <name type="synonym">Perca lucioperca</name>
    <dbReference type="NCBI Taxonomy" id="283035"/>
    <lineage>
        <taxon>Eukaryota</taxon>
        <taxon>Metazoa</taxon>
        <taxon>Chordata</taxon>
        <taxon>Craniata</taxon>
        <taxon>Vertebrata</taxon>
        <taxon>Euteleostomi</taxon>
        <taxon>Actinopterygii</taxon>
        <taxon>Neopterygii</taxon>
        <taxon>Teleostei</taxon>
        <taxon>Neoteleostei</taxon>
        <taxon>Acanthomorphata</taxon>
        <taxon>Eupercaria</taxon>
        <taxon>Perciformes</taxon>
        <taxon>Percoidei</taxon>
        <taxon>Percidae</taxon>
        <taxon>Luciopercinae</taxon>
        <taxon>Sander</taxon>
    </lineage>
</organism>
<evidence type="ECO:0000313" key="9">
    <source>
        <dbReference type="Ensembl" id="ENSSLUP00000040467.1"/>
    </source>
</evidence>
<dbReference type="GO" id="GO:0005829">
    <property type="term" value="C:cytosol"/>
    <property type="evidence" value="ECO:0007669"/>
    <property type="project" value="TreeGrafter"/>
</dbReference>
<dbReference type="InterPro" id="IPR015422">
    <property type="entry name" value="PyrdxlP-dep_Trfase_small"/>
</dbReference>
<proteinExistence type="inferred from homology"/>
<dbReference type="Ensembl" id="ENSSLUT00000041773.1">
    <property type="protein sequence ID" value="ENSSLUP00000040467.1"/>
    <property type="gene ID" value="ENSSLUG00000018061.1"/>
</dbReference>
<protein>
    <recommendedName>
        <fullName evidence="7">Aspartate aminotransferase</fullName>
        <ecNumber evidence="7">2.6.1.1</ecNumber>
    </recommendedName>
</protein>
<dbReference type="InterPro" id="IPR004838">
    <property type="entry name" value="NHTrfase_class1_PyrdxlP-BS"/>
</dbReference>
<keyword evidence="5 7" id="KW-0808">Transferase</keyword>
<evidence type="ECO:0000256" key="5">
    <source>
        <dbReference type="ARBA" id="ARBA00022679"/>
    </source>
</evidence>
<comment type="catalytic activity">
    <reaction evidence="7">
        <text>L-aspartate + 2-oxoglutarate = oxaloacetate + L-glutamate</text>
        <dbReference type="Rhea" id="RHEA:21824"/>
        <dbReference type="ChEBI" id="CHEBI:16452"/>
        <dbReference type="ChEBI" id="CHEBI:16810"/>
        <dbReference type="ChEBI" id="CHEBI:29985"/>
        <dbReference type="ChEBI" id="CHEBI:29991"/>
        <dbReference type="EC" id="2.6.1.1"/>
    </reaction>
</comment>
<comment type="similarity">
    <text evidence="2">Belongs to the class-I pyridoxal-phosphate-dependent aminotransferase family.</text>
</comment>
<dbReference type="InterPro" id="IPR000796">
    <property type="entry name" value="Asp_trans"/>
</dbReference>
<evidence type="ECO:0000259" key="8">
    <source>
        <dbReference type="Pfam" id="PF00155"/>
    </source>
</evidence>
<keyword evidence="6" id="KW-0663">Pyridoxal phosphate</keyword>
<dbReference type="Gene3D" id="3.40.640.10">
    <property type="entry name" value="Type I PLP-dependent aspartate aminotransferase-like (Major domain)"/>
    <property type="match status" value="2"/>
</dbReference>
<keyword evidence="10" id="KW-1185">Reference proteome</keyword>
<dbReference type="PANTHER" id="PTHR11879">
    <property type="entry name" value="ASPARTATE AMINOTRANSFERASE"/>
    <property type="match status" value="1"/>
</dbReference>
<dbReference type="SUPFAM" id="SSF53383">
    <property type="entry name" value="PLP-dependent transferases"/>
    <property type="match status" value="1"/>
</dbReference>
<name>A0A8C9ZI44_SANLU</name>
<dbReference type="InterPro" id="IPR004839">
    <property type="entry name" value="Aminotransferase_I/II_large"/>
</dbReference>
<evidence type="ECO:0000256" key="4">
    <source>
        <dbReference type="ARBA" id="ARBA00022576"/>
    </source>
</evidence>
<dbReference type="GO" id="GO:0030170">
    <property type="term" value="F:pyridoxal phosphate binding"/>
    <property type="evidence" value="ECO:0007669"/>
    <property type="project" value="InterPro"/>
</dbReference>
<evidence type="ECO:0000256" key="7">
    <source>
        <dbReference type="RuleBase" id="RU000480"/>
    </source>
</evidence>
<evidence type="ECO:0000313" key="10">
    <source>
        <dbReference type="Proteomes" id="UP000694568"/>
    </source>
</evidence>
<dbReference type="FunFam" id="3.90.1150.10:FF:000001">
    <property type="entry name" value="Aspartate aminotransferase"/>
    <property type="match status" value="1"/>
</dbReference>
<dbReference type="Pfam" id="PF00155">
    <property type="entry name" value="Aminotran_1_2"/>
    <property type="match status" value="2"/>
</dbReference>
<dbReference type="InterPro" id="IPR015424">
    <property type="entry name" value="PyrdxlP-dep_Trfase"/>
</dbReference>